<evidence type="ECO:0000313" key="6">
    <source>
        <dbReference type="EMBL" id="KAG1786085.1"/>
    </source>
</evidence>
<name>A0A9P7ADE0_9AGAM</name>
<feature type="compositionally biased region" description="Basic and acidic residues" evidence="5">
    <location>
        <begin position="233"/>
        <end position="262"/>
    </location>
</feature>
<dbReference type="GO" id="GO:0006271">
    <property type="term" value="P:DNA strand elongation involved in DNA replication"/>
    <property type="evidence" value="ECO:0007669"/>
    <property type="project" value="TreeGrafter"/>
</dbReference>
<proteinExistence type="predicted"/>
<evidence type="ECO:0000313" key="7">
    <source>
        <dbReference type="Proteomes" id="UP000719766"/>
    </source>
</evidence>
<feature type="compositionally biased region" description="Basic and acidic residues" evidence="5">
    <location>
        <begin position="315"/>
        <end position="326"/>
    </location>
</feature>
<dbReference type="GO" id="GO:0006297">
    <property type="term" value="P:nucleotide-excision repair, DNA gap filling"/>
    <property type="evidence" value="ECO:0007669"/>
    <property type="project" value="TreeGrafter"/>
</dbReference>
<dbReference type="EMBL" id="JABBWE010000098">
    <property type="protein sequence ID" value="KAG1786085.1"/>
    <property type="molecule type" value="Genomic_DNA"/>
</dbReference>
<feature type="compositionally biased region" description="Basic and acidic residues" evidence="5">
    <location>
        <begin position="508"/>
        <end position="520"/>
    </location>
</feature>
<dbReference type="RefSeq" id="XP_041153563.1">
    <property type="nucleotide sequence ID" value="XM_041304371.1"/>
</dbReference>
<dbReference type="InterPro" id="IPR041913">
    <property type="entry name" value="POLD3_sf"/>
</dbReference>
<keyword evidence="4" id="KW-0539">Nucleus</keyword>
<feature type="region of interest" description="Disordered" evidence="5">
    <location>
        <begin position="167"/>
        <end position="601"/>
    </location>
</feature>
<evidence type="ECO:0000256" key="2">
    <source>
        <dbReference type="ARBA" id="ARBA00017589"/>
    </source>
</evidence>
<protein>
    <recommendedName>
        <fullName evidence="2">DNA polymerase delta subunit 3</fullName>
    </recommendedName>
</protein>
<feature type="compositionally biased region" description="Basic and acidic residues" evidence="5">
    <location>
        <begin position="199"/>
        <end position="215"/>
    </location>
</feature>
<sequence length="601" mass="66271">MTSTRAKDFLTKELFIKKNVVTFRSLSRELGIHVNDAKNELAAYLVDTVNTDTPSFATYMVSGQISPLHTNGSLLDAMDVTRDDDNAHQSVMRSKIVLVDCNGLQDAKAQFTHIHSVHIYSLSPSVLRDAGLICQPTASVRNADTKGSPALNGKIISAHVKIRNGLPKNVSAASSSKTTLDARKPVMPQPHILPQKLEQTTDKGKRNEVSKDNVHAKPLATTKEQPKPTGKLDWSKGKSKEQEITSGSRVKDKAKLQSRQDTKISSSSAKLADKSSGNSDMGLQSMKKHISKVPAVEPKRTIKRKSPDPSDSDVDVEHKPTPKDGRAMPSAMNHARVKRGVVVSDDEDEEVPSKLHKNITRSTSDSERSLAAMMDIDDDQVVRASRLSSHRPDVEVDDTGDEVNQTDVDALISSLGEEEEEDVKPQAKKRKTKKLIPVGRNGLKKRRILKSRTTTDAKGYMQTEDYSSYESVSEEEAVPEEPKKRKSRKVVPVGRNGLKKRRAMKNRTTTDAKGYTHTEEYSSYESVSEDEAVEVARDDAKKTKSKKKAESKSKDEAGDKPVQANSKIKETNSLRETKTKGGKAPKRGGLLNFFGPDKSKK</sequence>
<dbReference type="Gene3D" id="3.90.1030.20">
    <property type="entry name" value="DNA polymerase delta, p66 (Cdc27) subunit, wHTH domain"/>
    <property type="match status" value="1"/>
</dbReference>
<dbReference type="Pfam" id="PF09507">
    <property type="entry name" value="CDC27"/>
    <property type="match status" value="2"/>
</dbReference>
<dbReference type="GeneID" id="64598135"/>
<evidence type="ECO:0000256" key="5">
    <source>
        <dbReference type="SAM" id="MobiDB-lite"/>
    </source>
</evidence>
<gene>
    <name evidence="6" type="ORF">HD556DRAFT_1417398</name>
</gene>
<dbReference type="PANTHER" id="PTHR17598:SF13">
    <property type="entry name" value="DNA POLYMERASE DELTA SUBUNIT 3"/>
    <property type="match status" value="1"/>
</dbReference>
<keyword evidence="3" id="KW-0235">DNA replication</keyword>
<dbReference type="GO" id="GO:0043625">
    <property type="term" value="C:delta DNA polymerase complex"/>
    <property type="evidence" value="ECO:0007669"/>
    <property type="project" value="InterPro"/>
</dbReference>
<dbReference type="Proteomes" id="UP000719766">
    <property type="component" value="Unassembled WGS sequence"/>
</dbReference>
<feature type="compositionally biased region" description="Basic and acidic residues" evidence="5">
    <location>
        <begin position="534"/>
        <end position="559"/>
    </location>
</feature>
<dbReference type="AlphaFoldDB" id="A0A9P7ADE0"/>
<comment type="subcellular location">
    <subcellularLocation>
        <location evidence="1">Nucleus</location>
    </subcellularLocation>
</comment>
<feature type="compositionally biased region" description="Basic and acidic residues" evidence="5">
    <location>
        <begin position="297"/>
        <end position="308"/>
    </location>
</feature>
<comment type="caution">
    <text evidence="6">The sequence shown here is derived from an EMBL/GenBank/DDBJ whole genome shotgun (WGS) entry which is preliminary data.</text>
</comment>
<feature type="compositionally biased region" description="Low complexity" evidence="5">
    <location>
        <begin position="265"/>
        <end position="276"/>
    </location>
</feature>
<dbReference type="PANTHER" id="PTHR17598">
    <property type="entry name" value="DNA POLYMERASE DELTA SUBUNIT 3"/>
    <property type="match status" value="1"/>
</dbReference>
<reference evidence="6" key="1">
    <citation type="journal article" date="2020" name="New Phytol.">
        <title>Comparative genomics reveals dynamic genome evolution in host specialist ectomycorrhizal fungi.</title>
        <authorList>
            <person name="Lofgren L.A."/>
            <person name="Nguyen N.H."/>
            <person name="Vilgalys R."/>
            <person name="Ruytinx J."/>
            <person name="Liao H.L."/>
            <person name="Branco S."/>
            <person name="Kuo A."/>
            <person name="LaButti K."/>
            <person name="Lipzen A."/>
            <person name="Andreopoulos W."/>
            <person name="Pangilinan J."/>
            <person name="Riley R."/>
            <person name="Hundley H."/>
            <person name="Na H."/>
            <person name="Barry K."/>
            <person name="Grigoriev I.V."/>
            <person name="Stajich J.E."/>
            <person name="Kennedy P.G."/>
        </authorList>
    </citation>
    <scope>NUCLEOTIDE SEQUENCE</scope>
    <source>
        <strain evidence="6">S12</strain>
    </source>
</reference>
<organism evidence="6 7">
    <name type="scientific">Suillus plorans</name>
    <dbReference type="NCBI Taxonomy" id="116603"/>
    <lineage>
        <taxon>Eukaryota</taxon>
        <taxon>Fungi</taxon>
        <taxon>Dikarya</taxon>
        <taxon>Basidiomycota</taxon>
        <taxon>Agaricomycotina</taxon>
        <taxon>Agaricomycetes</taxon>
        <taxon>Agaricomycetidae</taxon>
        <taxon>Boletales</taxon>
        <taxon>Suillineae</taxon>
        <taxon>Suillaceae</taxon>
        <taxon>Suillus</taxon>
    </lineage>
</organism>
<keyword evidence="7" id="KW-1185">Reference proteome</keyword>
<dbReference type="OrthoDB" id="514823at2759"/>
<evidence type="ECO:0000256" key="3">
    <source>
        <dbReference type="ARBA" id="ARBA00022705"/>
    </source>
</evidence>
<feature type="compositionally biased region" description="Basic and acidic residues" evidence="5">
    <location>
        <begin position="567"/>
        <end position="579"/>
    </location>
</feature>
<dbReference type="GO" id="GO:1904161">
    <property type="term" value="P:DNA synthesis involved in UV-damage excision repair"/>
    <property type="evidence" value="ECO:0007669"/>
    <property type="project" value="TreeGrafter"/>
</dbReference>
<dbReference type="InterPro" id="IPR019038">
    <property type="entry name" value="POLD3"/>
</dbReference>
<accession>A0A9P7ADE0</accession>
<dbReference type="GO" id="GO:0003887">
    <property type="term" value="F:DNA-directed DNA polymerase activity"/>
    <property type="evidence" value="ECO:0007669"/>
    <property type="project" value="TreeGrafter"/>
</dbReference>
<evidence type="ECO:0000256" key="1">
    <source>
        <dbReference type="ARBA" id="ARBA00004123"/>
    </source>
</evidence>
<evidence type="ECO:0000256" key="4">
    <source>
        <dbReference type="ARBA" id="ARBA00023242"/>
    </source>
</evidence>